<sequence>MRFIKLILISIVGFAILISLLSLLFPSQAVVERSGVIDAPMTVVYGQINDLRTWSQWNPWTKMEATNSLEFSEPAYGTGAWYSWANPKKQGVTSGKLTITRSEPAKGVYYELLYNDMRPVSSGLEIKPTKNGDGTVIHWYLVTKLGWLPWWKFRGFMADRLMGPQVEQGLTELKERCERNK</sequence>
<protein>
    <submittedName>
        <fullName evidence="1">SRPBCC family protein</fullName>
    </submittedName>
</protein>
<dbReference type="InterPro" id="IPR019587">
    <property type="entry name" value="Polyketide_cyclase/dehydratase"/>
</dbReference>
<reference evidence="1 2" key="1">
    <citation type="submission" date="2019-09" db="EMBL/GenBank/DDBJ databases">
        <title>Chitinophaga ginsengihumi sp. nov., isolated from soil of ginseng rhizosphere.</title>
        <authorList>
            <person name="Lee J."/>
        </authorList>
    </citation>
    <scope>NUCLEOTIDE SEQUENCE [LARGE SCALE GENOMIC DNA]</scope>
    <source>
        <strain evidence="1 2">BN140078</strain>
    </source>
</reference>
<keyword evidence="2" id="KW-1185">Reference proteome</keyword>
<gene>
    <name evidence="1" type="ORF">F0L74_12980</name>
</gene>
<name>A0A5B2VXR6_9BACT</name>
<dbReference type="EMBL" id="VUOC01000002">
    <property type="protein sequence ID" value="KAA2243408.1"/>
    <property type="molecule type" value="Genomic_DNA"/>
</dbReference>
<reference evidence="1 2" key="2">
    <citation type="submission" date="2019-09" db="EMBL/GenBank/DDBJ databases">
        <authorList>
            <person name="Jin C."/>
        </authorList>
    </citation>
    <scope>NUCLEOTIDE SEQUENCE [LARGE SCALE GENOMIC DNA]</scope>
    <source>
        <strain evidence="1 2">BN140078</strain>
    </source>
</reference>
<dbReference type="CDD" id="cd07818">
    <property type="entry name" value="SRPBCC_1"/>
    <property type="match status" value="1"/>
</dbReference>
<organism evidence="1 2">
    <name type="scientific">Chitinophaga agrisoli</name>
    <dbReference type="NCBI Taxonomy" id="2607653"/>
    <lineage>
        <taxon>Bacteria</taxon>
        <taxon>Pseudomonadati</taxon>
        <taxon>Bacteroidota</taxon>
        <taxon>Chitinophagia</taxon>
        <taxon>Chitinophagales</taxon>
        <taxon>Chitinophagaceae</taxon>
        <taxon>Chitinophaga</taxon>
    </lineage>
</organism>
<proteinExistence type="predicted"/>
<dbReference type="InterPro" id="IPR023393">
    <property type="entry name" value="START-like_dom_sf"/>
</dbReference>
<dbReference type="RefSeq" id="WP_149838284.1">
    <property type="nucleotide sequence ID" value="NZ_VUOC01000002.1"/>
</dbReference>
<dbReference type="SUPFAM" id="SSF55961">
    <property type="entry name" value="Bet v1-like"/>
    <property type="match status" value="1"/>
</dbReference>
<comment type="caution">
    <text evidence="1">The sequence shown here is derived from an EMBL/GenBank/DDBJ whole genome shotgun (WGS) entry which is preliminary data.</text>
</comment>
<accession>A0A5B2VXR6</accession>
<dbReference type="Proteomes" id="UP000324611">
    <property type="component" value="Unassembled WGS sequence"/>
</dbReference>
<dbReference type="Pfam" id="PF10604">
    <property type="entry name" value="Polyketide_cyc2"/>
    <property type="match status" value="1"/>
</dbReference>
<dbReference type="Gene3D" id="3.30.530.20">
    <property type="match status" value="1"/>
</dbReference>
<evidence type="ECO:0000313" key="1">
    <source>
        <dbReference type="EMBL" id="KAA2243408.1"/>
    </source>
</evidence>
<dbReference type="AlphaFoldDB" id="A0A5B2VXR6"/>
<evidence type="ECO:0000313" key="2">
    <source>
        <dbReference type="Proteomes" id="UP000324611"/>
    </source>
</evidence>